<evidence type="ECO:0000256" key="7">
    <source>
        <dbReference type="ARBA" id="ARBA00022927"/>
    </source>
</evidence>
<gene>
    <name evidence="12" type="ORF">BIW11_14253</name>
</gene>
<dbReference type="AlphaFoldDB" id="A0A1V9WYV8"/>
<evidence type="ECO:0000256" key="3">
    <source>
        <dbReference type="ARBA" id="ARBA00010883"/>
    </source>
</evidence>
<keyword evidence="13" id="KW-1185">Reference proteome</keyword>
<dbReference type="Proteomes" id="UP000192247">
    <property type="component" value="Unassembled WGS sequence"/>
</dbReference>
<evidence type="ECO:0000259" key="11">
    <source>
        <dbReference type="PROSITE" id="PS50195"/>
    </source>
</evidence>
<dbReference type="InParanoid" id="A0A1V9WYV8"/>
<name>A0A1V9WYV8_9ACAR</name>
<dbReference type="PROSITE" id="PS50195">
    <property type="entry name" value="PX"/>
    <property type="match status" value="1"/>
</dbReference>
<keyword evidence="5" id="KW-0963">Cytoplasm</keyword>
<dbReference type="GO" id="GO:0006886">
    <property type="term" value="P:intracellular protein transport"/>
    <property type="evidence" value="ECO:0007669"/>
    <property type="project" value="InterPro"/>
</dbReference>
<dbReference type="GO" id="GO:0005768">
    <property type="term" value="C:endosome"/>
    <property type="evidence" value="ECO:0007669"/>
    <property type="project" value="UniProtKB-SubCell"/>
</dbReference>
<dbReference type="Pfam" id="PF00787">
    <property type="entry name" value="PX"/>
    <property type="match status" value="1"/>
</dbReference>
<dbReference type="EMBL" id="MNPL01033065">
    <property type="protein sequence ID" value="OQR66286.1"/>
    <property type="molecule type" value="Genomic_DNA"/>
</dbReference>
<feature type="non-terminal residue" evidence="12">
    <location>
        <position position="138"/>
    </location>
</feature>
<comment type="caution">
    <text evidence="12">The sequence shown here is derived from an EMBL/GenBank/DDBJ whole genome shotgun (WGS) entry which is preliminary data.</text>
</comment>
<dbReference type="InterPro" id="IPR001683">
    <property type="entry name" value="PX_dom"/>
</dbReference>
<dbReference type="SUPFAM" id="SSF64268">
    <property type="entry name" value="PX domain"/>
    <property type="match status" value="1"/>
</dbReference>
<keyword evidence="6" id="KW-0967">Endosome</keyword>
<accession>A0A1V9WYV8</accession>
<feature type="domain" description="PX" evidence="11">
    <location>
        <begin position="1"/>
        <end position="83"/>
    </location>
</feature>
<dbReference type="InterPro" id="IPR043544">
    <property type="entry name" value="SNX10/11"/>
</dbReference>
<evidence type="ECO:0000256" key="4">
    <source>
        <dbReference type="ARBA" id="ARBA00022448"/>
    </source>
</evidence>
<dbReference type="GO" id="GO:0016050">
    <property type="term" value="P:vesicle organization"/>
    <property type="evidence" value="ECO:0007669"/>
    <property type="project" value="TreeGrafter"/>
</dbReference>
<protein>
    <recommendedName>
        <fullName evidence="11">PX domain-containing protein</fullName>
    </recommendedName>
</protein>
<organism evidence="12 13">
    <name type="scientific">Tropilaelaps mercedesae</name>
    <dbReference type="NCBI Taxonomy" id="418985"/>
    <lineage>
        <taxon>Eukaryota</taxon>
        <taxon>Metazoa</taxon>
        <taxon>Ecdysozoa</taxon>
        <taxon>Arthropoda</taxon>
        <taxon>Chelicerata</taxon>
        <taxon>Arachnida</taxon>
        <taxon>Acari</taxon>
        <taxon>Parasitiformes</taxon>
        <taxon>Mesostigmata</taxon>
        <taxon>Gamasina</taxon>
        <taxon>Dermanyssoidea</taxon>
        <taxon>Laelapidae</taxon>
        <taxon>Tropilaelaps</taxon>
    </lineage>
</organism>
<dbReference type="PANTHER" id="PTHR46209">
    <property type="entry name" value="PX DOMAIN-CONTAINING PROTEIN"/>
    <property type="match status" value="1"/>
</dbReference>
<proteinExistence type="inferred from homology"/>
<sequence>MSRSMVRRRYSEFVILRSILQEQHPSLSVPRLPGRTLLGKRFDQRFIQDRCSGLHSFLKAIVEQPVYLSNKSLHLFLQSSLTMEQVQNVVNGCESFELPHNNSSSLLLYPVDNKAPNEDGRVGILKREICSSLATCAE</sequence>
<evidence type="ECO:0000256" key="8">
    <source>
        <dbReference type="ARBA" id="ARBA00023121"/>
    </source>
</evidence>
<dbReference type="STRING" id="418985.A0A1V9WYV8"/>
<reference evidence="12 13" key="1">
    <citation type="journal article" date="2017" name="Gigascience">
        <title>Draft genome of the honey bee ectoparasitic mite, Tropilaelaps mercedesae, is shaped by the parasitic life history.</title>
        <authorList>
            <person name="Dong X."/>
            <person name="Armstrong S.D."/>
            <person name="Xia D."/>
            <person name="Makepeace B.L."/>
            <person name="Darby A.C."/>
            <person name="Kadowaki T."/>
        </authorList>
    </citation>
    <scope>NUCLEOTIDE SEQUENCE [LARGE SCALE GENOMIC DNA]</scope>
    <source>
        <strain evidence="12">Wuxi-XJTLU</strain>
    </source>
</reference>
<comment type="subcellular location">
    <subcellularLocation>
        <location evidence="2">Cytoplasm</location>
    </subcellularLocation>
    <subcellularLocation>
        <location evidence="10">Endomembrane system</location>
        <topology evidence="10">Peripheral membrane protein</topology>
        <orientation evidence="10">Cytoplasmic side</orientation>
    </subcellularLocation>
    <subcellularLocation>
        <location evidence="1">Endosome</location>
    </subcellularLocation>
</comment>
<keyword evidence="8" id="KW-0446">Lipid-binding</keyword>
<dbReference type="Gene3D" id="3.30.1520.10">
    <property type="entry name" value="Phox-like domain"/>
    <property type="match status" value="1"/>
</dbReference>
<evidence type="ECO:0000256" key="9">
    <source>
        <dbReference type="ARBA" id="ARBA00023136"/>
    </source>
</evidence>
<evidence type="ECO:0000256" key="6">
    <source>
        <dbReference type="ARBA" id="ARBA00022753"/>
    </source>
</evidence>
<evidence type="ECO:0000256" key="5">
    <source>
        <dbReference type="ARBA" id="ARBA00022490"/>
    </source>
</evidence>
<comment type="similarity">
    <text evidence="3">Belongs to the sorting nexin family.</text>
</comment>
<evidence type="ECO:0000313" key="12">
    <source>
        <dbReference type="EMBL" id="OQR66286.1"/>
    </source>
</evidence>
<dbReference type="InterPro" id="IPR036871">
    <property type="entry name" value="PX_dom_sf"/>
</dbReference>
<keyword evidence="7" id="KW-0653">Protein transport</keyword>
<dbReference type="OrthoDB" id="5227681at2759"/>
<keyword evidence="9" id="KW-0472">Membrane</keyword>
<dbReference type="GO" id="GO:1901981">
    <property type="term" value="F:phosphatidylinositol phosphate binding"/>
    <property type="evidence" value="ECO:0007669"/>
    <property type="project" value="TreeGrafter"/>
</dbReference>
<evidence type="ECO:0000256" key="10">
    <source>
        <dbReference type="ARBA" id="ARBA00029433"/>
    </source>
</evidence>
<evidence type="ECO:0000256" key="2">
    <source>
        <dbReference type="ARBA" id="ARBA00004496"/>
    </source>
</evidence>
<evidence type="ECO:0000256" key="1">
    <source>
        <dbReference type="ARBA" id="ARBA00004177"/>
    </source>
</evidence>
<evidence type="ECO:0000313" key="13">
    <source>
        <dbReference type="Proteomes" id="UP000192247"/>
    </source>
</evidence>
<dbReference type="PANTHER" id="PTHR46209:SF3">
    <property type="entry name" value="PX DOMAIN-CONTAINING PROTEIN"/>
    <property type="match status" value="1"/>
</dbReference>
<keyword evidence="4" id="KW-0813">Transport</keyword>